<sequence length="154" mass="16945">MKRTIPSLVLTFFLLMPAMAVAQQDNPLTAEELLIDMVGQAIVEETTQRSEEVRKAKDILDKVMKAGTAREREQAKKDLDDAQDRYARAQKNLDTARLDAFAEKCGKSPAEIQAMRNSGMGWGVIAKECGVHPSTAGKAKGKNKNKNKGKGKKK</sequence>
<reference evidence="4" key="1">
    <citation type="submission" date="2022-08" db="EMBL/GenBank/DDBJ databases">
        <title>Genome Sequence of the sulphate-reducing bacterium, Pseudodesulfovibrio portus JCM14722.</title>
        <authorList>
            <person name="Kondo R."/>
            <person name="Kataoka T."/>
        </authorList>
    </citation>
    <scope>NUCLEOTIDE SEQUENCE</scope>
    <source>
        <strain evidence="4">JCM 14722</strain>
    </source>
</reference>
<proteinExistence type="predicted"/>
<gene>
    <name evidence="4" type="ORF">JCM14722_07730</name>
</gene>
<evidence type="ECO:0000256" key="1">
    <source>
        <dbReference type="SAM" id="Coils"/>
    </source>
</evidence>
<feature type="chain" id="PRO_5045550078" description="DUF1104 domain-containing protein" evidence="3">
    <location>
        <begin position="23"/>
        <end position="154"/>
    </location>
</feature>
<evidence type="ECO:0000313" key="4">
    <source>
        <dbReference type="EMBL" id="BDQ33231.1"/>
    </source>
</evidence>
<feature type="compositionally biased region" description="Basic residues" evidence="2">
    <location>
        <begin position="139"/>
        <end position="154"/>
    </location>
</feature>
<keyword evidence="1" id="KW-0175">Coiled coil</keyword>
<evidence type="ECO:0000256" key="2">
    <source>
        <dbReference type="SAM" id="MobiDB-lite"/>
    </source>
</evidence>
<evidence type="ECO:0008006" key="6">
    <source>
        <dbReference type="Google" id="ProtNLM"/>
    </source>
</evidence>
<dbReference type="EMBL" id="AP026708">
    <property type="protein sequence ID" value="BDQ33231.1"/>
    <property type="molecule type" value="Genomic_DNA"/>
</dbReference>
<accession>A0ABM8API3</accession>
<dbReference type="RefSeq" id="WP_264983285.1">
    <property type="nucleotide sequence ID" value="NZ_AP026708.1"/>
</dbReference>
<dbReference type="Proteomes" id="UP001061361">
    <property type="component" value="Chromosome"/>
</dbReference>
<keyword evidence="5" id="KW-1185">Reference proteome</keyword>
<protein>
    <recommendedName>
        <fullName evidence="6">DUF1104 domain-containing protein</fullName>
    </recommendedName>
</protein>
<feature type="coiled-coil region" evidence="1">
    <location>
        <begin position="65"/>
        <end position="99"/>
    </location>
</feature>
<evidence type="ECO:0000256" key="3">
    <source>
        <dbReference type="SAM" id="SignalP"/>
    </source>
</evidence>
<feature type="signal peptide" evidence="3">
    <location>
        <begin position="1"/>
        <end position="22"/>
    </location>
</feature>
<feature type="region of interest" description="Disordered" evidence="2">
    <location>
        <begin position="131"/>
        <end position="154"/>
    </location>
</feature>
<name>A0ABM8API3_9BACT</name>
<evidence type="ECO:0000313" key="5">
    <source>
        <dbReference type="Proteomes" id="UP001061361"/>
    </source>
</evidence>
<keyword evidence="3" id="KW-0732">Signal</keyword>
<organism evidence="4 5">
    <name type="scientific">Pseudodesulfovibrio portus</name>
    <dbReference type="NCBI Taxonomy" id="231439"/>
    <lineage>
        <taxon>Bacteria</taxon>
        <taxon>Pseudomonadati</taxon>
        <taxon>Thermodesulfobacteriota</taxon>
        <taxon>Desulfovibrionia</taxon>
        <taxon>Desulfovibrionales</taxon>
        <taxon>Desulfovibrionaceae</taxon>
    </lineage>
</organism>